<dbReference type="PANTHER" id="PTHR35040:SF9">
    <property type="entry name" value="4-LIKE CELL SURFACE PROTEIN, PUTATIVE (AFU_ORTHOLOGUE AFUA_4G14080)-RELATED"/>
    <property type="match status" value="1"/>
</dbReference>
<accession>A0A151GUQ9</accession>
<dbReference type="InterPro" id="IPR021986">
    <property type="entry name" value="Spherulin4"/>
</dbReference>
<organism evidence="1 2">
    <name type="scientific">Drechmeria coniospora</name>
    <name type="common">Nematophagous fungus</name>
    <name type="synonym">Meria coniospora</name>
    <dbReference type="NCBI Taxonomy" id="98403"/>
    <lineage>
        <taxon>Eukaryota</taxon>
        <taxon>Fungi</taxon>
        <taxon>Dikarya</taxon>
        <taxon>Ascomycota</taxon>
        <taxon>Pezizomycotina</taxon>
        <taxon>Sordariomycetes</taxon>
        <taxon>Hypocreomycetidae</taxon>
        <taxon>Hypocreales</taxon>
        <taxon>Ophiocordycipitaceae</taxon>
        <taxon>Drechmeria</taxon>
    </lineage>
</organism>
<proteinExistence type="predicted"/>
<evidence type="ECO:0000313" key="2">
    <source>
        <dbReference type="Proteomes" id="UP000076580"/>
    </source>
</evidence>
<dbReference type="EMBL" id="LAYC01000001">
    <property type="protein sequence ID" value="KYK60818.1"/>
    <property type="molecule type" value="Genomic_DNA"/>
</dbReference>
<evidence type="ECO:0000313" key="1">
    <source>
        <dbReference type="EMBL" id="KYK60818.1"/>
    </source>
</evidence>
<dbReference type="OrthoDB" id="5342184at2759"/>
<reference evidence="1 2" key="1">
    <citation type="journal article" date="2016" name="Sci. Rep.">
        <title>Insights into Adaptations to a Near-Obligate Nematode Endoparasitic Lifestyle from the Finished Genome of Drechmeria coniospora.</title>
        <authorList>
            <person name="Zhang L."/>
            <person name="Zhou Z."/>
            <person name="Guo Q."/>
            <person name="Fokkens L."/>
            <person name="Miskei M."/>
            <person name="Pocsi I."/>
            <person name="Zhang W."/>
            <person name="Chen M."/>
            <person name="Wang L."/>
            <person name="Sun Y."/>
            <person name="Donzelli B.G."/>
            <person name="Gibson D.M."/>
            <person name="Nelson D.R."/>
            <person name="Luo J.G."/>
            <person name="Rep M."/>
            <person name="Liu H."/>
            <person name="Yang S."/>
            <person name="Wang J."/>
            <person name="Krasnoff S.B."/>
            <person name="Xu Y."/>
            <person name="Molnar I."/>
            <person name="Lin M."/>
        </authorList>
    </citation>
    <scope>NUCLEOTIDE SEQUENCE [LARGE SCALE GENOMIC DNA]</scope>
    <source>
        <strain evidence="1 2">ARSEF 6962</strain>
    </source>
</reference>
<sequence>MDKPFVLIPLYIYPLHEAWEPLFQVASAHPEVRFIAVVNPNNGPGSEPLPDASYMAVLERLSKVPNICTLGYVHCTYGERDIDAITADIDVYCRWNDALAVEGIFFDEVPSQVRFVPFMAGLADHTRVTWKMHCNKDCMVVYNPGVVVDRGFFEHPDYIVVFEQSHGHWDDSFIDKQLQRVSVETRSKSVAIIHSCEARGSKVESFTKQVCSLGVAGIFVTDELDGGYTKWPATWKRFAGTVAGIT</sequence>
<dbReference type="STRING" id="98403.A0A151GUQ9"/>
<comment type="caution">
    <text evidence="1">The sequence shown here is derived from an EMBL/GenBank/DDBJ whole genome shotgun (WGS) entry which is preliminary data.</text>
</comment>
<evidence type="ECO:0008006" key="3">
    <source>
        <dbReference type="Google" id="ProtNLM"/>
    </source>
</evidence>
<dbReference type="InParanoid" id="A0A151GUQ9"/>
<dbReference type="Pfam" id="PF12138">
    <property type="entry name" value="Spherulin4"/>
    <property type="match status" value="1"/>
</dbReference>
<dbReference type="PANTHER" id="PTHR35040">
    <property type="match status" value="1"/>
</dbReference>
<dbReference type="RefSeq" id="XP_040660170.1">
    <property type="nucleotide sequence ID" value="XM_040799287.1"/>
</dbReference>
<dbReference type="Proteomes" id="UP000076580">
    <property type="component" value="Chromosome 01"/>
</dbReference>
<dbReference type="AlphaFoldDB" id="A0A151GUQ9"/>
<name>A0A151GUQ9_DRECN</name>
<dbReference type="GeneID" id="63714599"/>
<gene>
    <name evidence="1" type="ORF">DCS_01956</name>
</gene>
<keyword evidence="2" id="KW-1185">Reference proteome</keyword>
<protein>
    <recommendedName>
        <fullName evidence="3">Spherulation-specific family 4</fullName>
    </recommendedName>
</protein>